<dbReference type="Proteomes" id="UP000824010">
    <property type="component" value="Chromosome"/>
</dbReference>
<reference evidence="1 2" key="1">
    <citation type="journal article" date="2021" name="Microorganisms">
        <title>The Ever-Expanding Pseudomonas Genus: Description of 43 New Species and Partition of the Pseudomonas putida Group.</title>
        <authorList>
            <person name="Girard L."/>
            <person name="Lood C."/>
            <person name="Hofte M."/>
            <person name="Vandamme P."/>
            <person name="Rokni-Zadeh H."/>
            <person name="van Noort V."/>
            <person name="Lavigne R."/>
            <person name="De Mot R."/>
        </authorList>
    </citation>
    <scope>NUCLEOTIDE SEQUENCE [LARGE SCALE GENOMIC DNA]</scope>
    <source>
        <strain evidence="1 2">COW77</strain>
    </source>
</reference>
<dbReference type="EMBL" id="CP077077">
    <property type="protein sequence ID" value="QXH58832.1"/>
    <property type="molecule type" value="Genomic_DNA"/>
</dbReference>
<gene>
    <name evidence="1" type="ORF">KSS90_11675</name>
</gene>
<evidence type="ECO:0000313" key="1">
    <source>
        <dbReference type="EMBL" id="QXH58832.1"/>
    </source>
</evidence>
<dbReference type="RefSeq" id="WP_217869510.1">
    <property type="nucleotide sequence ID" value="NZ_CP077077.1"/>
</dbReference>
<accession>A0ABX8NST7</accession>
<protein>
    <submittedName>
        <fullName evidence="1">Uncharacterized protein</fullName>
    </submittedName>
</protein>
<keyword evidence="2" id="KW-1185">Reference proteome</keyword>
<proteinExistence type="predicted"/>
<organism evidence="1 2">
    <name type="scientific">Pseudomonas maumuensis</name>
    <dbReference type="NCBI Taxonomy" id="2842354"/>
    <lineage>
        <taxon>Bacteria</taxon>
        <taxon>Pseudomonadati</taxon>
        <taxon>Pseudomonadota</taxon>
        <taxon>Gammaproteobacteria</taxon>
        <taxon>Pseudomonadales</taxon>
        <taxon>Pseudomonadaceae</taxon>
        <taxon>Pseudomonas</taxon>
    </lineage>
</organism>
<sequence length="80" mass="8906">MKLESNLEFEVLGFSDSRYEKLTVEVKYKGESIAQINQDKGMELLEIEVFADLNSAILKVPFSGFLGAMNLARGFIVESG</sequence>
<evidence type="ECO:0000313" key="2">
    <source>
        <dbReference type="Proteomes" id="UP000824010"/>
    </source>
</evidence>
<name>A0ABX8NST7_9PSED</name>